<dbReference type="Proteomes" id="UP000268014">
    <property type="component" value="Unassembled WGS sequence"/>
</dbReference>
<dbReference type="AlphaFoldDB" id="A0A3P7SXB9"/>
<proteinExistence type="predicted"/>
<keyword evidence="2" id="KW-1185">Reference proteome</keyword>
<protein>
    <submittedName>
        <fullName evidence="1">Uncharacterized protein</fullName>
    </submittedName>
</protein>
<dbReference type="EMBL" id="UZAF01000791">
    <property type="protein sequence ID" value="VDO06544.1"/>
    <property type="molecule type" value="Genomic_DNA"/>
</dbReference>
<accession>A0A3P7SXB9</accession>
<organism evidence="1 2">
    <name type="scientific">Haemonchus placei</name>
    <name type="common">Barber's pole worm</name>
    <dbReference type="NCBI Taxonomy" id="6290"/>
    <lineage>
        <taxon>Eukaryota</taxon>
        <taxon>Metazoa</taxon>
        <taxon>Ecdysozoa</taxon>
        <taxon>Nematoda</taxon>
        <taxon>Chromadorea</taxon>
        <taxon>Rhabditida</taxon>
        <taxon>Rhabditina</taxon>
        <taxon>Rhabditomorpha</taxon>
        <taxon>Strongyloidea</taxon>
        <taxon>Trichostrongylidae</taxon>
        <taxon>Haemonchus</taxon>
    </lineage>
</organism>
<gene>
    <name evidence="1" type="ORF">HPLM_LOCUS825</name>
</gene>
<evidence type="ECO:0000313" key="2">
    <source>
        <dbReference type="Proteomes" id="UP000268014"/>
    </source>
</evidence>
<reference evidence="1 2" key="1">
    <citation type="submission" date="2018-11" db="EMBL/GenBank/DDBJ databases">
        <authorList>
            <consortium name="Pathogen Informatics"/>
        </authorList>
    </citation>
    <scope>NUCLEOTIDE SEQUENCE [LARGE SCALE GENOMIC DNA]</scope>
    <source>
        <strain evidence="1 2">MHpl1</strain>
    </source>
</reference>
<evidence type="ECO:0000313" key="1">
    <source>
        <dbReference type="EMBL" id="VDO06544.1"/>
    </source>
</evidence>
<name>A0A3P7SXB9_HAEPC</name>
<sequence length="52" mass="6094">MYPESYAERFGRCRDCDHLSVRIPGSHCKASLVVRQRSERRTEAWTSSTYTL</sequence>